<keyword evidence="1" id="KW-1185">Reference proteome</keyword>
<dbReference type="RefSeq" id="XP_038986205.1">
    <property type="nucleotide sequence ID" value="XM_039130277.1"/>
</dbReference>
<dbReference type="KEGG" id="pda:103711067"/>
<evidence type="ECO:0000313" key="3">
    <source>
        <dbReference type="RefSeq" id="XP_008795690.1"/>
    </source>
</evidence>
<dbReference type="InterPro" id="IPR052831">
    <property type="entry name" value="Apoptosis_promoter"/>
</dbReference>
<dbReference type="RefSeq" id="XP_008795760.1">
    <property type="nucleotide sequence ID" value="XM_008797538.4"/>
</dbReference>
<dbReference type="PANTHER" id="PTHR48190">
    <property type="entry name" value="PROGRAMMED CELL DEATH PROTEIN 7"/>
    <property type="match status" value="1"/>
</dbReference>
<dbReference type="RefSeq" id="XP_038986204.1">
    <property type="nucleotide sequence ID" value="XM_039130276.1"/>
</dbReference>
<evidence type="ECO:0000313" key="2">
    <source>
        <dbReference type="RefSeq" id="XP_008795615.1"/>
    </source>
</evidence>
<dbReference type="RefSeq" id="XP_038986203.1">
    <property type="nucleotide sequence ID" value="XM_039130275.1"/>
</dbReference>
<dbReference type="GO" id="GO:0005689">
    <property type="term" value="C:U12-type spliceosomal complex"/>
    <property type="evidence" value="ECO:0007669"/>
    <property type="project" value="TreeGrafter"/>
</dbReference>
<organism evidence="2">
    <name type="scientific">Phoenix dactylifera</name>
    <name type="common">Date palm</name>
    <dbReference type="NCBI Taxonomy" id="42345"/>
    <lineage>
        <taxon>Eukaryota</taxon>
        <taxon>Viridiplantae</taxon>
        <taxon>Streptophyta</taxon>
        <taxon>Embryophyta</taxon>
        <taxon>Tracheophyta</taxon>
        <taxon>Spermatophyta</taxon>
        <taxon>Magnoliopsida</taxon>
        <taxon>Liliopsida</taxon>
        <taxon>Arecaceae</taxon>
        <taxon>Coryphoideae</taxon>
        <taxon>Phoeniceae</taxon>
        <taxon>Phoenix</taxon>
    </lineage>
</organism>
<evidence type="ECO:0000313" key="5">
    <source>
        <dbReference type="RefSeq" id="XP_008795827.1"/>
    </source>
</evidence>
<sequence length="433" mass="49637">MIPAPRSSAPPQFLAWQPLQSAASSFWQPEHVHEQLRKLKETIDLMKAVQKELEEIHRIRSSSQDNADRDNFSSFDHLSERKILQSSNDTIARDAFQHVENDILLQFSETVKAKMISLNAQETFAMEAASSIFSTLKNQLTPFSVITNQASSWEERLVAVKLAQKLQKSRRNQRWKKRKRKRVAELIRKEREGYEKADQEADEWRMREIANDIARRKAEKLKEIAKLKANEEKRRLESELELVLIVEKLQELRSIRIQKLKKQGHFLPEEDDKFLERVQAAVEEEERQAAAAADTNAAKDAIATAEESRKAIHSANSEANDVNHNKGVVVVNEDQLGGIEGERSSDLNANLKSEQQKVEGQNCGGGYDFVANLPFEFYHYYHGSSNDMGTLIEVRKMWDAYIRPGGSRIPGHWVQPPQPSDEVWASYLVHSKQ</sequence>
<dbReference type="RefSeq" id="XP_008795690.1">
    <property type="nucleotide sequence ID" value="XM_008797468.4"/>
</dbReference>
<dbReference type="Proteomes" id="UP000228380">
    <property type="component" value="Chromosome 9"/>
</dbReference>
<dbReference type="RefSeq" id="XP_008795827.1">
    <property type="nucleotide sequence ID" value="XM_008797605.4"/>
</dbReference>
<reference evidence="2 3" key="2">
    <citation type="submission" date="2023-09" db="UniProtKB">
        <authorList>
            <consortium name="RefSeq"/>
        </authorList>
    </citation>
    <scope>IDENTIFICATION</scope>
    <source>
        <tissue evidence="2 3">Young leaves</tissue>
    </source>
</reference>
<dbReference type="GeneID" id="103711067"/>
<name>A0A8B7CBA7_PHODC</name>
<dbReference type="OrthoDB" id="2289628at2759"/>
<dbReference type="InterPro" id="IPR031974">
    <property type="entry name" value="PDCD7"/>
</dbReference>
<reference evidence="1" key="1">
    <citation type="journal article" date="2019" name="Nat. Commun.">
        <title>Genome-wide association mapping of date palm fruit traits.</title>
        <authorList>
            <person name="Hazzouri K.M."/>
            <person name="Gros-Balthazard M."/>
            <person name="Flowers J.M."/>
            <person name="Copetti D."/>
            <person name="Lemansour A."/>
            <person name="Lebrun M."/>
            <person name="Masmoudi K."/>
            <person name="Ferrand S."/>
            <person name="Dhar M.I."/>
            <person name="Fresquez Z.A."/>
            <person name="Rosas U."/>
            <person name="Zhang J."/>
            <person name="Talag J."/>
            <person name="Lee S."/>
            <person name="Kudrna D."/>
            <person name="Powell R.F."/>
            <person name="Leitch I.J."/>
            <person name="Krueger R.R."/>
            <person name="Wing R.A."/>
            <person name="Amiri K.M.A."/>
            <person name="Purugganan M.D."/>
        </authorList>
    </citation>
    <scope>NUCLEOTIDE SEQUENCE [LARGE SCALE GENOMIC DNA]</scope>
    <source>
        <strain evidence="1">cv. Khalas</strain>
    </source>
</reference>
<evidence type="ECO:0000313" key="7">
    <source>
        <dbReference type="RefSeq" id="XP_038986204.1"/>
    </source>
</evidence>
<dbReference type="Pfam" id="PF16021">
    <property type="entry name" value="PDCD7"/>
    <property type="match status" value="1"/>
</dbReference>
<accession>A0A8B7CBA7</accession>
<evidence type="ECO:0000313" key="4">
    <source>
        <dbReference type="RefSeq" id="XP_008795760.1"/>
    </source>
</evidence>
<proteinExistence type="predicted"/>
<dbReference type="PANTHER" id="PTHR48190:SF2">
    <property type="entry name" value="PROGRAMMED CELL DEATH PROTEIN 7"/>
    <property type="match status" value="1"/>
</dbReference>
<evidence type="ECO:0000313" key="1">
    <source>
        <dbReference type="Proteomes" id="UP000228380"/>
    </source>
</evidence>
<evidence type="ECO:0000313" key="6">
    <source>
        <dbReference type="RefSeq" id="XP_038986203.1"/>
    </source>
</evidence>
<keyword evidence="2 3" id="KW-0687">Ribonucleoprotein</keyword>
<dbReference type="RefSeq" id="XP_008795615.1">
    <property type="nucleotide sequence ID" value="XM_008797393.4"/>
</dbReference>
<protein>
    <submittedName>
        <fullName evidence="2 3">U11/U12 small nuclear ribonucleoprotein 59 kDa protein</fullName>
    </submittedName>
</protein>
<gene>
    <name evidence="2 3 4 5 6 7 8" type="primary">LOC103711067</name>
</gene>
<evidence type="ECO:0000313" key="8">
    <source>
        <dbReference type="RefSeq" id="XP_038986205.1"/>
    </source>
</evidence>
<dbReference type="AlphaFoldDB" id="A0A8B7CBA7"/>